<dbReference type="InterPro" id="IPR006675">
    <property type="entry name" value="HDIG_dom"/>
</dbReference>
<gene>
    <name evidence="2" type="ORF">DAETH_12390</name>
</gene>
<dbReference type="Gene3D" id="1.10.3210.10">
    <property type="entry name" value="Hypothetical protein af1432"/>
    <property type="match status" value="1"/>
</dbReference>
<dbReference type="InterPro" id="IPR003607">
    <property type="entry name" value="HD/PDEase_dom"/>
</dbReference>
<dbReference type="NCBIfam" id="TIGR00277">
    <property type="entry name" value="HDIG"/>
    <property type="match status" value="1"/>
</dbReference>
<dbReference type="InterPro" id="IPR037522">
    <property type="entry name" value="HD_GYP_dom"/>
</dbReference>
<dbReference type="SUPFAM" id="SSF55781">
    <property type="entry name" value="GAF domain-like"/>
    <property type="match status" value="1"/>
</dbReference>
<dbReference type="SMART" id="SM00471">
    <property type="entry name" value="HDc"/>
    <property type="match status" value="1"/>
</dbReference>
<reference evidence="2" key="1">
    <citation type="submission" date="2022-07" db="EMBL/GenBank/DDBJ databases">
        <title>Complete Genome Sequence of the Radioresistant Bacterium Deinococcus aetherius ST0316, Isolated from the Air Dust collected in Lower Stratosphere above Japan.</title>
        <authorList>
            <person name="Satoh K."/>
            <person name="Hagiwara K."/>
            <person name="Katsumata K."/>
            <person name="Kubo A."/>
            <person name="Yokobori S."/>
            <person name="Yamagishi A."/>
            <person name="Oono Y."/>
            <person name="Narumi I."/>
        </authorList>
    </citation>
    <scope>NUCLEOTIDE SEQUENCE</scope>
    <source>
        <strain evidence="2">ST0316</strain>
    </source>
</reference>
<evidence type="ECO:0000313" key="3">
    <source>
        <dbReference type="Proteomes" id="UP001064971"/>
    </source>
</evidence>
<evidence type="ECO:0000259" key="1">
    <source>
        <dbReference type="PROSITE" id="PS51832"/>
    </source>
</evidence>
<dbReference type="Pfam" id="PF13487">
    <property type="entry name" value="HD_5"/>
    <property type="match status" value="1"/>
</dbReference>
<dbReference type="EMBL" id="AP026560">
    <property type="protein sequence ID" value="BDP41270.1"/>
    <property type="molecule type" value="Genomic_DNA"/>
</dbReference>
<dbReference type="InterPro" id="IPR029016">
    <property type="entry name" value="GAF-like_dom_sf"/>
</dbReference>
<sequence length="729" mass="77001">MAPGGVRLRWRQSGTLTLHADSPAQARAALAWLPDLTEPHLTRAFLTGFARLPGGGMPGLRLPGVHRRTPSAALLARPDRPDELTLCWPAPPSPGVPAPPPPEPVSVPPALLGWLSLPFAEALHAAAGWLARGGGRVRLSLSDGTALHTVHLGWQEGGGAGSLSLPVVDGSLLCGRVEWHGSLAPSARADAGAAAELLAHVSRQARERGEAERRARAGRLAAELHRQLLALATRAALPDAPLHAAMRLLGASGAALVAVEGGAESGGDPELFPGGVMTLGSLSEGSVRGRLRPSLLRRLSAGRDPTPYVLFVPGWRSERGYLLVVPLGAAGPLRGAWVFACPYQPHRLGTEGWAALLDAARHPALLQSLGPDAPRGEGGHRTAASLLRSLGETDVSSALAERGLSHLIGGGSAEAGAYLTVRAAPGIPSGEVSALVEVGGDGVQPLRVPHEIVRRVTRGGEPVSLTSPHPLLPTPLTSALLTPVQGAGGTAGVLALLDTREGAQPAPETPGLLALLAERVGQAAERQAALRTLARTREQAFHVLGKVLEYRSYETKGHTDRVTGLALRLGTHLDLEYGDLAHLRWGAYLHDLGKIAIPDAVLLKRGPLTPTERELMRGHVTIGEFILREQGFVPGEVLEVVRHHHERWDGRGYPDGLRGEEIPLLARLFTIVDVYDALTSERPYKPSWTHEDALAELGRMAGRHLDPRLLEAFLTLPDLPGGEGSRFPA</sequence>
<dbReference type="PANTHER" id="PTHR45228:SF8">
    <property type="entry name" value="TWO-COMPONENT RESPONSE REGULATOR-RELATED"/>
    <property type="match status" value="1"/>
</dbReference>
<keyword evidence="3" id="KW-1185">Reference proteome</keyword>
<dbReference type="InterPro" id="IPR052020">
    <property type="entry name" value="Cyclic_di-GMP/3'3'-cGAMP_PDE"/>
</dbReference>
<evidence type="ECO:0000313" key="2">
    <source>
        <dbReference type="EMBL" id="BDP41270.1"/>
    </source>
</evidence>
<dbReference type="CDD" id="cd00077">
    <property type="entry name" value="HDc"/>
    <property type="match status" value="1"/>
</dbReference>
<dbReference type="Gene3D" id="3.30.450.40">
    <property type="match status" value="1"/>
</dbReference>
<dbReference type="PROSITE" id="PS51832">
    <property type="entry name" value="HD_GYP"/>
    <property type="match status" value="1"/>
</dbReference>
<accession>A0ABN6RD17</accession>
<dbReference type="SUPFAM" id="SSF109604">
    <property type="entry name" value="HD-domain/PDEase-like"/>
    <property type="match status" value="1"/>
</dbReference>
<dbReference type="Proteomes" id="UP001064971">
    <property type="component" value="Chromosome"/>
</dbReference>
<dbReference type="PANTHER" id="PTHR45228">
    <property type="entry name" value="CYCLIC DI-GMP PHOSPHODIESTERASE TM_0186-RELATED"/>
    <property type="match status" value="1"/>
</dbReference>
<organism evidence="2 3">
    <name type="scientific">Deinococcus aetherius</name>
    <dbReference type="NCBI Taxonomy" id="200252"/>
    <lineage>
        <taxon>Bacteria</taxon>
        <taxon>Thermotogati</taxon>
        <taxon>Deinococcota</taxon>
        <taxon>Deinococci</taxon>
        <taxon>Deinococcales</taxon>
        <taxon>Deinococcaceae</taxon>
        <taxon>Deinococcus</taxon>
    </lineage>
</organism>
<name>A0ABN6RD17_9DEIO</name>
<proteinExistence type="predicted"/>
<feature type="domain" description="HD-GYP" evidence="1">
    <location>
        <begin position="533"/>
        <end position="729"/>
    </location>
</feature>
<protein>
    <recommendedName>
        <fullName evidence="1">HD-GYP domain-containing protein</fullName>
    </recommendedName>
</protein>